<keyword evidence="2" id="KW-0808">Transferase</keyword>
<accession>A0A250JDJ9</accession>
<evidence type="ECO:0000313" key="3">
    <source>
        <dbReference type="Proteomes" id="UP000217257"/>
    </source>
</evidence>
<evidence type="ECO:0000259" key="1">
    <source>
        <dbReference type="Pfam" id="PF00535"/>
    </source>
</evidence>
<dbReference type="CDD" id="cd04179">
    <property type="entry name" value="DPM_DPG-synthase_like"/>
    <property type="match status" value="1"/>
</dbReference>
<name>A0A250JDJ9_9BACT</name>
<dbReference type="GO" id="GO:0016740">
    <property type="term" value="F:transferase activity"/>
    <property type="evidence" value="ECO:0007669"/>
    <property type="project" value="UniProtKB-KW"/>
</dbReference>
<proteinExistence type="predicted"/>
<organism evidence="2 3">
    <name type="scientific">Cystobacter fuscus</name>
    <dbReference type="NCBI Taxonomy" id="43"/>
    <lineage>
        <taxon>Bacteria</taxon>
        <taxon>Pseudomonadati</taxon>
        <taxon>Myxococcota</taxon>
        <taxon>Myxococcia</taxon>
        <taxon>Myxococcales</taxon>
        <taxon>Cystobacterineae</taxon>
        <taxon>Archangiaceae</taxon>
        <taxon>Cystobacter</taxon>
    </lineage>
</organism>
<sequence length="266" mass="29561">MLDNKKICVVMPGYNAENTVQKTYDEIPKDIVDDIILVDDGSKDRTAEVARSLGVHTIVHPRNRGYGGNQKTCYTEALKRGADIVVMLHPDYQYTPKLIPALTSCISSGVYDIALGSRILGKSALQGGMPLYKFVANRVLTAVENILVDHRLSEYHTGYRAFSREVLLTLPLEENDDDFVFDNQMLVQAIHFGFRIGEVSCPTRYETDSSSISFARSVRYGFGVLETAAQLRLTRMGLLHPRFLSPEGRKLTLPTGPSSQAAESRS</sequence>
<dbReference type="InterPro" id="IPR029044">
    <property type="entry name" value="Nucleotide-diphossugar_trans"/>
</dbReference>
<dbReference type="Pfam" id="PF00535">
    <property type="entry name" value="Glycos_transf_2"/>
    <property type="match status" value="1"/>
</dbReference>
<dbReference type="PANTHER" id="PTHR48090:SF7">
    <property type="entry name" value="RFBJ PROTEIN"/>
    <property type="match status" value="1"/>
</dbReference>
<protein>
    <submittedName>
        <fullName evidence="2">Glycosyl transferase family 2</fullName>
    </submittedName>
</protein>
<evidence type="ECO:0000313" key="2">
    <source>
        <dbReference type="EMBL" id="ATB41648.1"/>
    </source>
</evidence>
<dbReference type="PANTHER" id="PTHR48090">
    <property type="entry name" value="UNDECAPRENYL-PHOSPHATE 4-DEOXY-4-FORMAMIDO-L-ARABINOSE TRANSFERASE-RELATED"/>
    <property type="match status" value="1"/>
</dbReference>
<dbReference type="Gene3D" id="3.90.550.10">
    <property type="entry name" value="Spore Coat Polysaccharide Biosynthesis Protein SpsA, Chain A"/>
    <property type="match status" value="1"/>
</dbReference>
<gene>
    <name evidence="2" type="ORF">CYFUS_007116</name>
</gene>
<dbReference type="EMBL" id="CP022098">
    <property type="protein sequence ID" value="ATB41648.1"/>
    <property type="molecule type" value="Genomic_DNA"/>
</dbReference>
<dbReference type="RefSeq" id="WP_095989330.1">
    <property type="nucleotide sequence ID" value="NZ_CP022098.1"/>
</dbReference>
<dbReference type="InterPro" id="IPR001173">
    <property type="entry name" value="Glyco_trans_2-like"/>
</dbReference>
<dbReference type="SUPFAM" id="SSF53448">
    <property type="entry name" value="Nucleotide-diphospho-sugar transferases"/>
    <property type="match status" value="1"/>
</dbReference>
<reference evidence="2 3" key="1">
    <citation type="submission" date="2017-06" db="EMBL/GenBank/DDBJ databases">
        <title>Sequencing and comparative analysis of myxobacterial genomes.</title>
        <authorList>
            <person name="Rupp O."/>
            <person name="Goesmann A."/>
            <person name="Sogaard-Andersen L."/>
        </authorList>
    </citation>
    <scope>NUCLEOTIDE SEQUENCE [LARGE SCALE GENOMIC DNA]</scope>
    <source>
        <strain evidence="2 3">DSM 52655</strain>
    </source>
</reference>
<feature type="domain" description="Glycosyltransferase 2-like" evidence="1">
    <location>
        <begin position="8"/>
        <end position="167"/>
    </location>
</feature>
<dbReference type="InterPro" id="IPR050256">
    <property type="entry name" value="Glycosyltransferase_2"/>
</dbReference>
<dbReference type="AlphaFoldDB" id="A0A250JDJ9"/>
<dbReference type="Proteomes" id="UP000217257">
    <property type="component" value="Chromosome"/>
</dbReference>
<dbReference type="KEGG" id="cfus:CYFUS_007116"/>